<dbReference type="GO" id="GO:0007166">
    <property type="term" value="P:cell surface receptor signaling pathway"/>
    <property type="evidence" value="ECO:0007669"/>
    <property type="project" value="InterPro"/>
</dbReference>
<feature type="domain" description="Protein kinase" evidence="3">
    <location>
        <begin position="1"/>
        <end position="129"/>
    </location>
</feature>
<dbReference type="OMA" id="PWTNICT"/>
<protein>
    <submittedName>
        <fullName evidence="5">Putative tyrosine-protein kinase, receptor ROR</fullName>
    </submittedName>
</protein>
<reference evidence="5" key="2">
    <citation type="submission" date="2017-02" db="EMBL/GenBank/DDBJ databases">
        <title>Sunflower complete genome.</title>
        <authorList>
            <person name="Langlade N."/>
            <person name="Munos S."/>
        </authorList>
    </citation>
    <scope>NUCLEOTIDE SEQUENCE [LARGE SCALE GENOMIC DNA]</scope>
    <source>
        <tissue evidence="5">Leaves</tissue>
    </source>
</reference>
<evidence type="ECO:0000259" key="3">
    <source>
        <dbReference type="PROSITE" id="PS50011"/>
    </source>
</evidence>
<sequence>MGDDPASTLDQGTIAYLDPEYFQTGKLTDKSDVYSFGVVLAELLSGLKAIVTIRLEEYTNLATYFTKAKRDDLLLEIVDHQVLEEATVEQLKETCDVACRCLDRQAKNRPSMKEVTMKLESIRNTNSLMNEGEQDDLYDILLAANGETSTT</sequence>
<reference evidence="4 6" key="1">
    <citation type="journal article" date="2017" name="Nature">
        <title>The sunflower genome provides insights into oil metabolism, flowering and Asterid evolution.</title>
        <authorList>
            <person name="Badouin H."/>
            <person name="Gouzy J."/>
            <person name="Grassa C.J."/>
            <person name="Murat F."/>
            <person name="Staton S.E."/>
            <person name="Cottret L."/>
            <person name="Lelandais-Briere C."/>
            <person name="Owens G.L."/>
            <person name="Carrere S."/>
            <person name="Mayjonade B."/>
            <person name="Legrand L."/>
            <person name="Gill N."/>
            <person name="Kane N.C."/>
            <person name="Bowers J.E."/>
            <person name="Hubner S."/>
            <person name="Bellec A."/>
            <person name="Berard A."/>
            <person name="Berges H."/>
            <person name="Blanchet N."/>
            <person name="Boniface M.C."/>
            <person name="Brunel D."/>
            <person name="Catrice O."/>
            <person name="Chaidir N."/>
            <person name="Claudel C."/>
            <person name="Donnadieu C."/>
            <person name="Faraut T."/>
            <person name="Fievet G."/>
            <person name="Helmstetter N."/>
            <person name="King M."/>
            <person name="Knapp S.J."/>
            <person name="Lai Z."/>
            <person name="Le Paslier M.C."/>
            <person name="Lippi Y."/>
            <person name="Lorenzon L."/>
            <person name="Mandel J.R."/>
            <person name="Marage G."/>
            <person name="Marchand G."/>
            <person name="Marquand E."/>
            <person name="Bret-Mestries E."/>
            <person name="Morien E."/>
            <person name="Nambeesan S."/>
            <person name="Nguyen T."/>
            <person name="Pegot-Espagnet P."/>
            <person name="Pouilly N."/>
            <person name="Raftis F."/>
            <person name="Sallet E."/>
            <person name="Schiex T."/>
            <person name="Thomas J."/>
            <person name="Vandecasteele C."/>
            <person name="Vares D."/>
            <person name="Vear F."/>
            <person name="Vautrin S."/>
            <person name="Crespi M."/>
            <person name="Mangin B."/>
            <person name="Burke J.M."/>
            <person name="Salse J."/>
            <person name="Munos S."/>
            <person name="Vincourt P."/>
            <person name="Rieseberg L.H."/>
            <person name="Langlade N.B."/>
        </authorList>
    </citation>
    <scope>NUCLEOTIDE SEQUENCE [LARGE SCALE GENOMIC DNA]</scope>
    <source>
        <strain evidence="6">cv. SF193</strain>
        <tissue evidence="4">Leaves</tissue>
    </source>
</reference>
<evidence type="ECO:0000256" key="1">
    <source>
        <dbReference type="ARBA" id="ARBA00022741"/>
    </source>
</evidence>
<evidence type="ECO:0000313" key="4">
    <source>
        <dbReference type="EMBL" id="KAF5789031.1"/>
    </source>
</evidence>
<dbReference type="AlphaFoldDB" id="A0A251TSV9"/>
<keyword evidence="5" id="KW-0675">Receptor</keyword>
<dbReference type="GO" id="GO:0005524">
    <property type="term" value="F:ATP binding"/>
    <property type="evidence" value="ECO:0007669"/>
    <property type="project" value="UniProtKB-KW"/>
</dbReference>
<dbReference type="Pfam" id="PF07714">
    <property type="entry name" value="PK_Tyr_Ser-Thr"/>
    <property type="match status" value="1"/>
</dbReference>
<dbReference type="GO" id="GO:0004672">
    <property type="term" value="F:protein kinase activity"/>
    <property type="evidence" value="ECO:0007669"/>
    <property type="project" value="InterPro"/>
</dbReference>
<keyword evidence="4" id="KW-0808">Transferase</keyword>
<dbReference type="PANTHER" id="PTHR27005:SF492">
    <property type="entry name" value="LOW QUALITY PROTEIN: WALL-ASSOCIATED RECEPTOR KINASE-LIKE 1"/>
    <property type="match status" value="1"/>
</dbReference>
<evidence type="ECO:0000313" key="6">
    <source>
        <dbReference type="Proteomes" id="UP000215914"/>
    </source>
</evidence>
<keyword evidence="1" id="KW-0547">Nucleotide-binding</keyword>
<dbReference type="Gramene" id="mRNA:HanXRQr2_Chr09g0366091">
    <property type="protein sequence ID" value="CDS:HanXRQr2_Chr09g0366091.1"/>
    <property type="gene ID" value="HanXRQr2_Chr09g0366091"/>
</dbReference>
<accession>A0A251TSV9</accession>
<keyword evidence="5" id="KW-0418">Kinase</keyword>
<dbReference type="InterPro" id="IPR011009">
    <property type="entry name" value="Kinase-like_dom_sf"/>
</dbReference>
<dbReference type="InterPro" id="IPR045274">
    <property type="entry name" value="WAK-like"/>
</dbReference>
<dbReference type="InterPro" id="IPR000719">
    <property type="entry name" value="Prot_kinase_dom"/>
</dbReference>
<keyword evidence="2" id="KW-0067">ATP-binding</keyword>
<keyword evidence="6" id="KW-1185">Reference proteome</keyword>
<evidence type="ECO:0000313" key="5">
    <source>
        <dbReference type="EMBL" id="OTG13662.1"/>
    </source>
</evidence>
<gene>
    <name evidence="5" type="ORF">HannXRQ_Chr09g0240631</name>
    <name evidence="4" type="ORF">HanXRQr2_Chr09g0366091</name>
</gene>
<dbReference type="PROSITE" id="PS50011">
    <property type="entry name" value="PROTEIN_KINASE_DOM"/>
    <property type="match status" value="1"/>
</dbReference>
<dbReference type="InParanoid" id="A0A251TSV9"/>
<dbReference type="Gene3D" id="1.10.510.10">
    <property type="entry name" value="Transferase(Phosphotransferase) domain 1"/>
    <property type="match status" value="1"/>
</dbReference>
<dbReference type="SUPFAM" id="SSF56112">
    <property type="entry name" value="Protein kinase-like (PK-like)"/>
    <property type="match status" value="1"/>
</dbReference>
<dbReference type="EMBL" id="CM007898">
    <property type="protein sequence ID" value="OTG13662.1"/>
    <property type="molecule type" value="Genomic_DNA"/>
</dbReference>
<reference evidence="4" key="3">
    <citation type="submission" date="2020-06" db="EMBL/GenBank/DDBJ databases">
        <title>Helianthus annuus Genome sequencing and assembly Release 2.</title>
        <authorList>
            <person name="Gouzy J."/>
            <person name="Langlade N."/>
            <person name="Munos S."/>
        </authorList>
    </citation>
    <scope>NUCLEOTIDE SEQUENCE</scope>
    <source>
        <tissue evidence="4">Leaves</tissue>
    </source>
</reference>
<name>A0A251TSV9_HELAN</name>
<proteinExistence type="predicted"/>
<dbReference type="Proteomes" id="UP000215914">
    <property type="component" value="Chromosome 9"/>
</dbReference>
<evidence type="ECO:0000256" key="2">
    <source>
        <dbReference type="ARBA" id="ARBA00022840"/>
    </source>
</evidence>
<organism evidence="5 6">
    <name type="scientific">Helianthus annuus</name>
    <name type="common">Common sunflower</name>
    <dbReference type="NCBI Taxonomy" id="4232"/>
    <lineage>
        <taxon>Eukaryota</taxon>
        <taxon>Viridiplantae</taxon>
        <taxon>Streptophyta</taxon>
        <taxon>Embryophyta</taxon>
        <taxon>Tracheophyta</taxon>
        <taxon>Spermatophyta</taxon>
        <taxon>Magnoliopsida</taxon>
        <taxon>eudicotyledons</taxon>
        <taxon>Gunneridae</taxon>
        <taxon>Pentapetalae</taxon>
        <taxon>asterids</taxon>
        <taxon>campanulids</taxon>
        <taxon>Asterales</taxon>
        <taxon>Asteraceae</taxon>
        <taxon>Asteroideae</taxon>
        <taxon>Heliantheae alliance</taxon>
        <taxon>Heliantheae</taxon>
        <taxon>Helianthus</taxon>
    </lineage>
</organism>
<dbReference type="PANTHER" id="PTHR27005">
    <property type="entry name" value="WALL-ASSOCIATED RECEPTOR KINASE-LIKE 21"/>
    <property type="match status" value="1"/>
</dbReference>
<dbReference type="EMBL" id="MNCJ02000324">
    <property type="protein sequence ID" value="KAF5789031.1"/>
    <property type="molecule type" value="Genomic_DNA"/>
</dbReference>
<dbReference type="InterPro" id="IPR001245">
    <property type="entry name" value="Ser-Thr/Tyr_kinase_cat_dom"/>
</dbReference>